<dbReference type="GO" id="GO:0046655">
    <property type="term" value="P:folic acid metabolic process"/>
    <property type="evidence" value="ECO:0007669"/>
    <property type="project" value="TreeGrafter"/>
</dbReference>
<keyword evidence="4 8" id="KW-0554">One-carbon metabolism</keyword>
<dbReference type="PROSITE" id="PS51330">
    <property type="entry name" value="DHFR_2"/>
    <property type="match status" value="1"/>
</dbReference>
<dbReference type="KEGG" id="apb:SAR116_0720"/>
<feature type="domain" description="DHFR" evidence="9">
    <location>
        <begin position="10"/>
        <end position="178"/>
    </location>
</feature>
<evidence type="ECO:0000256" key="5">
    <source>
        <dbReference type="ARBA" id="ARBA00022857"/>
    </source>
</evidence>
<dbReference type="GO" id="GO:0046452">
    <property type="term" value="P:dihydrofolate metabolic process"/>
    <property type="evidence" value="ECO:0007669"/>
    <property type="project" value="TreeGrafter"/>
</dbReference>
<evidence type="ECO:0000256" key="4">
    <source>
        <dbReference type="ARBA" id="ARBA00022563"/>
    </source>
</evidence>
<comment type="similarity">
    <text evidence="2 8">Belongs to the dihydrofolate reductase family.</text>
</comment>
<dbReference type="SUPFAM" id="SSF53597">
    <property type="entry name" value="Dihydrofolate reductase-like"/>
    <property type="match status" value="1"/>
</dbReference>
<name>D5BRR6_PUNMI</name>
<dbReference type="InterPro" id="IPR024072">
    <property type="entry name" value="DHFR-like_dom_sf"/>
</dbReference>
<accession>D5BRR6</accession>
<evidence type="ECO:0000256" key="6">
    <source>
        <dbReference type="ARBA" id="ARBA00023002"/>
    </source>
</evidence>
<dbReference type="EMBL" id="CP001751">
    <property type="protein sequence ID" value="ADE38963.1"/>
    <property type="molecule type" value="Genomic_DNA"/>
</dbReference>
<gene>
    <name evidence="10" type="ordered locus">SAR116_0720</name>
</gene>
<dbReference type="PIRSF" id="PIRSF000194">
    <property type="entry name" value="DHFR"/>
    <property type="match status" value="1"/>
</dbReference>
<keyword evidence="5 8" id="KW-0521">NADP</keyword>
<comment type="function">
    <text evidence="7 8">Key enzyme in folate metabolism. Catalyzes an essential reaction for de novo glycine and purine synthesis, and for DNA precursor synthesis.</text>
</comment>
<dbReference type="PANTHER" id="PTHR48069">
    <property type="entry name" value="DIHYDROFOLATE REDUCTASE"/>
    <property type="match status" value="1"/>
</dbReference>
<comment type="catalytic activity">
    <reaction evidence="8">
        <text>(6S)-5,6,7,8-tetrahydrofolate + NADP(+) = 7,8-dihydrofolate + NADPH + H(+)</text>
        <dbReference type="Rhea" id="RHEA:15009"/>
        <dbReference type="ChEBI" id="CHEBI:15378"/>
        <dbReference type="ChEBI" id="CHEBI:57451"/>
        <dbReference type="ChEBI" id="CHEBI:57453"/>
        <dbReference type="ChEBI" id="CHEBI:57783"/>
        <dbReference type="ChEBI" id="CHEBI:58349"/>
        <dbReference type="EC" id="1.5.1.3"/>
    </reaction>
</comment>
<dbReference type="PANTHER" id="PTHR48069:SF3">
    <property type="entry name" value="DIHYDROFOLATE REDUCTASE"/>
    <property type="match status" value="1"/>
</dbReference>
<dbReference type="RefSeq" id="WP_013045592.1">
    <property type="nucleotide sequence ID" value="NC_014010.1"/>
</dbReference>
<dbReference type="GO" id="GO:0050661">
    <property type="term" value="F:NADP binding"/>
    <property type="evidence" value="ECO:0007669"/>
    <property type="project" value="InterPro"/>
</dbReference>
<organism evidence="10 11">
    <name type="scientific">Puniceispirillum marinum (strain IMCC1322)</name>
    <dbReference type="NCBI Taxonomy" id="488538"/>
    <lineage>
        <taxon>Bacteria</taxon>
        <taxon>Pseudomonadati</taxon>
        <taxon>Pseudomonadota</taxon>
        <taxon>Alphaproteobacteria</taxon>
        <taxon>Candidatus Puniceispirillales</taxon>
        <taxon>Candidatus Puniceispirillaceae</taxon>
        <taxon>Candidatus Puniceispirillum</taxon>
    </lineage>
</organism>
<dbReference type="InterPro" id="IPR012259">
    <property type="entry name" value="DHFR"/>
</dbReference>
<protein>
    <recommendedName>
        <fullName evidence="3 8">Dihydrofolate reductase</fullName>
        <ecNumber evidence="3 8">1.5.1.3</ecNumber>
    </recommendedName>
</protein>
<keyword evidence="6 8" id="KW-0560">Oxidoreductase</keyword>
<dbReference type="GO" id="GO:0004146">
    <property type="term" value="F:dihydrofolate reductase activity"/>
    <property type="evidence" value="ECO:0007669"/>
    <property type="project" value="UniProtKB-EC"/>
</dbReference>
<evidence type="ECO:0000259" key="9">
    <source>
        <dbReference type="PROSITE" id="PS51330"/>
    </source>
</evidence>
<dbReference type="InterPro" id="IPR001796">
    <property type="entry name" value="DHFR_dom"/>
</dbReference>
<dbReference type="STRING" id="488538.SAR116_0720"/>
<dbReference type="PRINTS" id="PR00070">
    <property type="entry name" value="DHFR"/>
</dbReference>
<dbReference type="GO" id="GO:0005829">
    <property type="term" value="C:cytosol"/>
    <property type="evidence" value="ECO:0007669"/>
    <property type="project" value="TreeGrafter"/>
</dbReference>
<dbReference type="EC" id="1.5.1.3" evidence="3 8"/>
<evidence type="ECO:0000256" key="3">
    <source>
        <dbReference type="ARBA" id="ARBA00012856"/>
    </source>
</evidence>
<dbReference type="HOGENOM" id="CLU_043966_5_0_5"/>
<sequence>MSETIIPAIQMTAVVAMAKNRIIGDGRGLLWHLRDDLKRVKALTMGCPLIMGRKTWDSIGRPLPGRASIVMTRDPDWVAEGAYRVADISAAITASIDWINANEGAKLNIILFGGGEIYRQGLDYCTRIELTVVDLLPDGGTEPAYFPDFNMADWHQTIEADMPADAESPAFQYQTLTRPVAPRPLTTA</sequence>
<evidence type="ECO:0000313" key="11">
    <source>
        <dbReference type="Proteomes" id="UP000007460"/>
    </source>
</evidence>
<evidence type="ECO:0000256" key="7">
    <source>
        <dbReference type="ARBA" id="ARBA00025067"/>
    </source>
</evidence>
<dbReference type="eggNOG" id="COG0262">
    <property type="taxonomic scope" value="Bacteria"/>
</dbReference>
<evidence type="ECO:0000313" key="10">
    <source>
        <dbReference type="EMBL" id="ADE38963.1"/>
    </source>
</evidence>
<dbReference type="GO" id="GO:0046654">
    <property type="term" value="P:tetrahydrofolate biosynthetic process"/>
    <property type="evidence" value="ECO:0007669"/>
    <property type="project" value="UniProtKB-UniPathway"/>
</dbReference>
<dbReference type="AlphaFoldDB" id="D5BRR6"/>
<dbReference type="CDD" id="cd00209">
    <property type="entry name" value="DHFR"/>
    <property type="match status" value="1"/>
</dbReference>
<dbReference type="OrthoDB" id="9804315at2"/>
<evidence type="ECO:0000256" key="8">
    <source>
        <dbReference type="PIRNR" id="PIRNR000194"/>
    </source>
</evidence>
<comment type="pathway">
    <text evidence="1 8">Cofactor biosynthesis; tetrahydrofolate biosynthesis; 5,6,7,8-tetrahydrofolate from 7,8-dihydrofolate: step 1/1.</text>
</comment>
<reference evidence="10 11" key="1">
    <citation type="journal article" date="2010" name="J. Bacteriol.">
        <title>Complete genome sequence of "Candidatus Puniceispirillum marinum" IMCC1322, a representative of the SAR116 clade in the Alphaproteobacteria.</title>
        <authorList>
            <person name="Oh H.M."/>
            <person name="Kwon K.K."/>
            <person name="Kang I."/>
            <person name="Kang S.G."/>
            <person name="Lee J.H."/>
            <person name="Kim S.J."/>
            <person name="Cho J.C."/>
        </authorList>
    </citation>
    <scope>NUCLEOTIDE SEQUENCE [LARGE SCALE GENOMIC DNA]</scope>
    <source>
        <strain evidence="10 11">IMCC1322</strain>
    </source>
</reference>
<dbReference type="GO" id="GO:0006730">
    <property type="term" value="P:one-carbon metabolic process"/>
    <property type="evidence" value="ECO:0007669"/>
    <property type="project" value="UniProtKB-KW"/>
</dbReference>
<dbReference type="UniPathway" id="UPA00077">
    <property type="reaction ID" value="UER00158"/>
</dbReference>
<evidence type="ECO:0000256" key="1">
    <source>
        <dbReference type="ARBA" id="ARBA00004903"/>
    </source>
</evidence>
<keyword evidence="11" id="KW-1185">Reference proteome</keyword>
<proteinExistence type="inferred from homology"/>
<dbReference type="Proteomes" id="UP000007460">
    <property type="component" value="Chromosome"/>
</dbReference>
<dbReference type="Pfam" id="PF00186">
    <property type="entry name" value="DHFR_1"/>
    <property type="match status" value="1"/>
</dbReference>
<evidence type="ECO:0000256" key="2">
    <source>
        <dbReference type="ARBA" id="ARBA00009539"/>
    </source>
</evidence>
<dbReference type="Gene3D" id="3.40.430.10">
    <property type="entry name" value="Dihydrofolate Reductase, subunit A"/>
    <property type="match status" value="1"/>
</dbReference>